<dbReference type="GO" id="GO:0016020">
    <property type="term" value="C:membrane"/>
    <property type="evidence" value="ECO:0007669"/>
    <property type="project" value="UniProtKB-SubCell"/>
</dbReference>
<feature type="compositionally biased region" description="Low complexity" evidence="3">
    <location>
        <begin position="29"/>
        <end position="62"/>
    </location>
</feature>
<organism evidence="5 6">
    <name type="scientific">Hordeum vulgare subsp. vulgare</name>
    <name type="common">Domesticated barley</name>
    <dbReference type="NCBI Taxonomy" id="112509"/>
    <lineage>
        <taxon>Eukaryota</taxon>
        <taxon>Viridiplantae</taxon>
        <taxon>Streptophyta</taxon>
        <taxon>Embryophyta</taxon>
        <taxon>Tracheophyta</taxon>
        <taxon>Spermatophyta</taxon>
        <taxon>Magnoliopsida</taxon>
        <taxon>Liliopsida</taxon>
        <taxon>Poales</taxon>
        <taxon>Poaceae</taxon>
        <taxon>BOP clade</taxon>
        <taxon>Pooideae</taxon>
        <taxon>Triticodae</taxon>
        <taxon>Triticeae</taxon>
        <taxon>Hordeinae</taxon>
        <taxon>Hordeum</taxon>
    </lineage>
</organism>
<gene>
    <name evidence="5" type="primary">LOC123442056</name>
</gene>
<sequence>MSKRPVEAGGERPPSRGRPASRSVRHHGASAQKEAQAAAAAAAVAAALRDDAAVSSRAAMAARPKRVPNEYVSYRQPGTSEASTHHHPGDERFPGGPSEASMHHRPGGERFPGGPGHGEIQEVDEPAQPPGGGRPYYKAPWQRRGRPPPEPLPPVAVDEPQYRYERVPGEQRMRMPGPAMAPRMGPRPTGNGGFRTNTTPVERVTTMKRDDGDAPYQGGAPVSGNGSPQQQHHDHQGSTSHTPAGGHHRTSGRRTPIYRSPDHEKAKRKLPALCFTLCCILFWLAVVVVGVAVLTVYLVYRPEPPKLRVTDASLNAGYVDELTVPGGPPRGLALNADLTVLTAITSPNTKINMVLWYMQLDVYFEGHRIGTATVLPAPLLEAPRTYALRTVDFVVSEVPLSRQDAIAWRNATAGGGPVVLKVVGKFHTQLNFGHWLPYKYWVYPRCTLWLDPPPAGRLLRARC</sequence>
<evidence type="ECO:0008006" key="7">
    <source>
        <dbReference type="Google" id="ProtNLM"/>
    </source>
</evidence>
<dbReference type="EnsemblPlants" id="HORVU.MOREX.r3.3HG0308520.1">
    <property type="protein sequence ID" value="HORVU.MOREX.r3.3HG0308520.1.CDS1"/>
    <property type="gene ID" value="HORVU.MOREX.r3.3HG0308520"/>
</dbReference>
<reference evidence="5" key="3">
    <citation type="submission" date="2022-01" db="UniProtKB">
        <authorList>
            <consortium name="EnsemblPlants"/>
        </authorList>
    </citation>
    <scope>IDENTIFICATION</scope>
    <source>
        <strain evidence="5">subsp. vulgare</strain>
    </source>
</reference>
<keyword evidence="2 4" id="KW-0472">Membrane</keyword>
<evidence type="ECO:0000256" key="4">
    <source>
        <dbReference type="SAM" id="Phobius"/>
    </source>
</evidence>
<feature type="transmembrane region" description="Helical" evidence="4">
    <location>
        <begin position="280"/>
        <end position="300"/>
    </location>
</feature>
<evidence type="ECO:0000256" key="3">
    <source>
        <dbReference type="SAM" id="MobiDB-lite"/>
    </source>
</evidence>
<dbReference type="Gramene" id="HORVU.MOREX.r2.3HG0257580.1">
    <property type="protein sequence ID" value="HORVU.MOREX.r2.3HG0257580.1.CDS.1"/>
    <property type="gene ID" value="HORVU.MOREX.r2.3HG0257580"/>
</dbReference>
<keyword evidence="6" id="KW-1185">Reference proteome</keyword>
<feature type="compositionally biased region" description="Basic and acidic residues" evidence="3">
    <location>
        <begin position="83"/>
        <end position="93"/>
    </location>
</feature>
<accession>A0A8I6XS03</accession>
<dbReference type="GeneID" id="123442056"/>
<feature type="compositionally biased region" description="Basic and acidic residues" evidence="3">
    <location>
        <begin position="160"/>
        <end position="173"/>
    </location>
</feature>
<comment type="subcellular location">
    <subcellularLocation>
        <location evidence="1">Membrane</location>
    </subcellularLocation>
</comment>
<evidence type="ECO:0000313" key="6">
    <source>
        <dbReference type="Proteomes" id="UP000011116"/>
    </source>
</evidence>
<feature type="compositionally biased region" description="Low complexity" evidence="3">
    <location>
        <begin position="174"/>
        <end position="188"/>
    </location>
</feature>
<dbReference type="OrthoDB" id="1924574at2759"/>
<dbReference type="AlphaFoldDB" id="A0A8I6XS03"/>
<keyword evidence="4" id="KW-0812">Transmembrane</keyword>
<feature type="region of interest" description="Disordered" evidence="3">
    <location>
        <begin position="1"/>
        <end position="263"/>
    </location>
</feature>
<dbReference type="Gramene" id="HORVU.MOREX.r3.3HG0308520.1">
    <property type="protein sequence ID" value="HORVU.MOREX.r3.3HG0308520.1.CDS1"/>
    <property type="gene ID" value="HORVU.MOREX.r3.3HG0308520"/>
</dbReference>
<feature type="compositionally biased region" description="Basic and acidic residues" evidence="3">
    <location>
        <begin position="1"/>
        <end position="14"/>
    </location>
</feature>
<keyword evidence="4" id="KW-1133">Transmembrane helix</keyword>
<dbReference type="RefSeq" id="XP_044974107.1">
    <property type="nucleotide sequence ID" value="XM_045118172.1"/>
</dbReference>
<dbReference type="InterPro" id="IPR044839">
    <property type="entry name" value="NDR1-like"/>
</dbReference>
<evidence type="ECO:0000256" key="2">
    <source>
        <dbReference type="ARBA" id="ARBA00023136"/>
    </source>
</evidence>
<protein>
    <recommendedName>
        <fullName evidence="7">Late embryogenesis abundant protein LEA-2 subgroup domain-containing protein</fullName>
    </recommendedName>
</protein>
<name>A0A8I6XS03_HORVV</name>
<evidence type="ECO:0000313" key="5">
    <source>
        <dbReference type="EnsemblPlants" id="HORVU.MOREX.r3.3HG0308520.1.CDS1"/>
    </source>
</evidence>
<proteinExistence type="predicted"/>
<dbReference type="GO" id="GO:0098542">
    <property type="term" value="P:defense response to other organism"/>
    <property type="evidence" value="ECO:0007669"/>
    <property type="project" value="InterPro"/>
</dbReference>
<dbReference type="Proteomes" id="UP000011116">
    <property type="component" value="Chromosome 3H"/>
</dbReference>
<evidence type="ECO:0000256" key="1">
    <source>
        <dbReference type="ARBA" id="ARBA00004370"/>
    </source>
</evidence>
<reference evidence="6" key="1">
    <citation type="journal article" date="2012" name="Nature">
        <title>A physical, genetic and functional sequence assembly of the barley genome.</title>
        <authorList>
            <consortium name="The International Barley Genome Sequencing Consortium"/>
            <person name="Mayer K.F."/>
            <person name="Waugh R."/>
            <person name="Brown J.W."/>
            <person name="Schulman A."/>
            <person name="Langridge P."/>
            <person name="Platzer M."/>
            <person name="Fincher G.B."/>
            <person name="Muehlbauer G.J."/>
            <person name="Sato K."/>
            <person name="Close T.J."/>
            <person name="Wise R.P."/>
            <person name="Stein N."/>
        </authorList>
    </citation>
    <scope>NUCLEOTIDE SEQUENCE [LARGE SCALE GENOMIC DNA]</scope>
    <source>
        <strain evidence="6">cv. Morex</strain>
    </source>
</reference>
<reference evidence="5" key="2">
    <citation type="submission" date="2020-10" db="EMBL/GenBank/DDBJ databases">
        <authorList>
            <person name="Scholz U."/>
            <person name="Mascher M."/>
            <person name="Fiebig A."/>
        </authorList>
    </citation>
    <scope>NUCLEOTIDE SEQUENCE [LARGE SCALE GENOMIC DNA]</scope>
    <source>
        <strain evidence="5">cv. Morex</strain>
    </source>
</reference>
<dbReference type="PANTHER" id="PTHR31234">
    <property type="entry name" value="LATE EMBRYOGENESIS ABUNDANT (LEA) HYDROXYPROLINE-RICH GLYCOPROTEIN FAMILY"/>
    <property type="match status" value="1"/>
</dbReference>
<dbReference type="PANTHER" id="PTHR31234:SF42">
    <property type="entry name" value="LATE EMBRYOGENESIS ABUNDANT (LEA) HYDROXYPROLINE-RICH GLYCOPROTEIN FAMILY"/>
    <property type="match status" value="1"/>
</dbReference>
<dbReference type="KEGG" id="hvg:123442056"/>